<proteinExistence type="predicted"/>
<comment type="caution">
    <text evidence="1">The sequence shown here is derived from an EMBL/GenBank/DDBJ whole genome shotgun (WGS) entry which is preliminary data.</text>
</comment>
<keyword evidence="2" id="KW-1185">Reference proteome</keyword>
<accession>A0ABR2G3Q7</accession>
<name>A0ABR2G3Q7_9ROSI</name>
<dbReference type="EMBL" id="JBBPBM010000003">
    <property type="protein sequence ID" value="KAK8593440.1"/>
    <property type="molecule type" value="Genomic_DNA"/>
</dbReference>
<dbReference type="Proteomes" id="UP001472677">
    <property type="component" value="Unassembled WGS sequence"/>
</dbReference>
<sequence length="150" mass="17368">MIMELIPLCTFLESNRHSYISFYIATWSDISAWSGRRIRYTSLLGAASLLGETSLLGALGDFAFHRCLERHCYLERRRFRFTSPLGAASLLGSRHHNLEQWEISLYFEWHRTWSGRRFCFTSLLGVTSLLEVASLLGAVGDFTLHRYLER</sequence>
<organism evidence="1 2">
    <name type="scientific">Hibiscus sabdariffa</name>
    <name type="common">roselle</name>
    <dbReference type="NCBI Taxonomy" id="183260"/>
    <lineage>
        <taxon>Eukaryota</taxon>
        <taxon>Viridiplantae</taxon>
        <taxon>Streptophyta</taxon>
        <taxon>Embryophyta</taxon>
        <taxon>Tracheophyta</taxon>
        <taxon>Spermatophyta</taxon>
        <taxon>Magnoliopsida</taxon>
        <taxon>eudicotyledons</taxon>
        <taxon>Gunneridae</taxon>
        <taxon>Pentapetalae</taxon>
        <taxon>rosids</taxon>
        <taxon>malvids</taxon>
        <taxon>Malvales</taxon>
        <taxon>Malvaceae</taxon>
        <taxon>Malvoideae</taxon>
        <taxon>Hibiscus</taxon>
    </lineage>
</organism>
<reference evidence="1 2" key="1">
    <citation type="journal article" date="2024" name="G3 (Bethesda)">
        <title>Genome assembly of Hibiscus sabdariffa L. provides insights into metabolisms of medicinal natural products.</title>
        <authorList>
            <person name="Kim T."/>
        </authorList>
    </citation>
    <scope>NUCLEOTIDE SEQUENCE [LARGE SCALE GENOMIC DNA]</scope>
    <source>
        <strain evidence="1">TK-2024</strain>
        <tissue evidence="1">Old leaves</tissue>
    </source>
</reference>
<gene>
    <name evidence="1" type="ORF">V6N12_045521</name>
</gene>
<evidence type="ECO:0000313" key="2">
    <source>
        <dbReference type="Proteomes" id="UP001472677"/>
    </source>
</evidence>
<protein>
    <submittedName>
        <fullName evidence="1">Uncharacterized protein</fullName>
    </submittedName>
</protein>
<evidence type="ECO:0000313" key="1">
    <source>
        <dbReference type="EMBL" id="KAK8593440.1"/>
    </source>
</evidence>